<dbReference type="AlphaFoldDB" id="A0A377Q832"/>
<dbReference type="RefSeq" id="WP_115227622.1">
    <property type="nucleotide sequence ID" value="NZ_CAWOLO010000003.1"/>
</dbReference>
<dbReference type="InterPro" id="IPR013046">
    <property type="entry name" value="GpV/Gp45"/>
</dbReference>
<gene>
    <name evidence="2" type="ORF">EV682_10399</name>
    <name evidence="1" type="ORF">NCTC11159_02486</name>
</gene>
<dbReference type="NCBIfam" id="TIGR01644">
    <property type="entry name" value="phage_P2_V"/>
    <property type="match status" value="1"/>
</dbReference>
<reference evidence="1 3" key="1">
    <citation type="submission" date="2018-06" db="EMBL/GenBank/DDBJ databases">
        <authorList>
            <consortium name="Pathogen Informatics"/>
            <person name="Doyle S."/>
        </authorList>
    </citation>
    <scope>NUCLEOTIDE SEQUENCE [LARGE SCALE GENOMIC DNA]</scope>
    <source>
        <strain evidence="1 3">NCTC11159</strain>
    </source>
</reference>
<reference evidence="2 4" key="2">
    <citation type="submission" date="2019-03" db="EMBL/GenBank/DDBJ databases">
        <title>Genomic Encyclopedia of Type Strains, Phase IV (KMG-IV): sequencing the most valuable type-strain genomes for metagenomic binning, comparative biology and taxonomic classification.</title>
        <authorList>
            <person name="Goeker M."/>
        </authorList>
    </citation>
    <scope>NUCLEOTIDE SEQUENCE [LARGE SCALE GENOMIC DNA]</scope>
    <source>
        <strain evidence="2 4">DSM 3764</strain>
    </source>
</reference>
<dbReference type="Gene3D" id="6.20.150.10">
    <property type="match status" value="1"/>
</dbReference>
<dbReference type="Gene3D" id="2.40.50.230">
    <property type="entry name" value="Gp5 N-terminal domain"/>
    <property type="match status" value="1"/>
</dbReference>
<accession>A0A377Q832</accession>
<name>A0A377Q832_9NEIS</name>
<evidence type="ECO:0000313" key="3">
    <source>
        <dbReference type="Proteomes" id="UP000255108"/>
    </source>
</evidence>
<dbReference type="InterPro" id="IPR037026">
    <property type="entry name" value="Vgr_OB-fold_dom_sf"/>
</dbReference>
<organism evidence="1 3">
    <name type="scientific">Iodobacter fluviatilis</name>
    <dbReference type="NCBI Taxonomy" id="537"/>
    <lineage>
        <taxon>Bacteria</taxon>
        <taxon>Pseudomonadati</taxon>
        <taxon>Pseudomonadota</taxon>
        <taxon>Betaproteobacteria</taxon>
        <taxon>Neisseriales</taxon>
        <taxon>Chitinibacteraceae</taxon>
        <taxon>Iodobacter</taxon>
    </lineage>
</organism>
<evidence type="ECO:0000313" key="4">
    <source>
        <dbReference type="Proteomes" id="UP000295794"/>
    </source>
</evidence>
<dbReference type="EMBL" id="SMBT01000003">
    <property type="protein sequence ID" value="TCU88515.1"/>
    <property type="molecule type" value="Genomic_DNA"/>
</dbReference>
<dbReference type="EMBL" id="UGHR01000001">
    <property type="protein sequence ID" value="STQ91414.1"/>
    <property type="molecule type" value="Genomic_DNA"/>
</dbReference>
<keyword evidence="4" id="KW-1185">Reference proteome</keyword>
<proteinExistence type="predicted"/>
<dbReference type="Proteomes" id="UP000255108">
    <property type="component" value="Unassembled WGS sequence"/>
</dbReference>
<sequence>MDETFEESGVTLKFGVVLASQPGFARVSLPDTDNLRTMWLPIAYPKTQDDECYWTYDTGEHVALLLDAQGEDGVIIGAIFSDADTPPVTDPNKFGIRFKDGAMLEYDRQTHTLSVTGVSKVIVEASTTIVLKAGSKVTIDSPEAEFTGKLQVDGLLTYLGGLEGSGGGGSKFTGRVDVDGDVHATGSIIDVAGNSNHHSHT</sequence>
<protein>
    <submittedName>
        <fullName evidence="1">Phage P2 baseplate assembly protein gpV</fullName>
    </submittedName>
    <submittedName>
        <fullName evidence="2">Phage baseplate assembly protein V</fullName>
    </submittedName>
</protein>
<evidence type="ECO:0000313" key="1">
    <source>
        <dbReference type="EMBL" id="STQ91414.1"/>
    </source>
</evidence>
<dbReference type="Proteomes" id="UP000295794">
    <property type="component" value="Unassembled WGS sequence"/>
</dbReference>
<evidence type="ECO:0000313" key="2">
    <source>
        <dbReference type="EMBL" id="TCU88515.1"/>
    </source>
</evidence>
<dbReference type="OrthoDB" id="4931325at2"/>